<sequence length="501" mass="54392">MVREREYTAARDTITVGVESSGLLETGPNAHSFEAGVVVQELLVKVGSEVKKGDPLALISTEDLNELIKTAKNELSEANAALLQASGSKDVLVAQNDKNKQDGLDGVKQEYASQSEKLTSEKKRLEASVAQQETALTQIRQQVEESSSKADELQEKARSLKEKINQNILEIGPLNEEVLQAESDAQGQDISAFPAEGQEAAPTAGDPNALRLEITKLQNENTALQQEADAYLADPVFTELEQLKRQQQACEAALKSDREALALKREELERAEKQYQQALENQNDDNAFADYKTGEELKTLDENIAKANRNVQAAQEKVARLEALAREPVLCAQLDGVVTSLNYKAGDTVVDGKPLCVVGELDEISMTVPVSAADIGSVSVGQKVDIYVDAYAEQKFTGTVTERLLVANDNGDYPVTISVETGGQMLLPGMKAYATIILKEKADVLTLSNKAITLENGRQHVLVRDENGELVRKQILTGFSDGRVSEILDGLAEGEVVVVQE</sequence>
<dbReference type="EMBL" id="DXFW01000020">
    <property type="protein sequence ID" value="HIX05793.1"/>
    <property type="molecule type" value="Genomic_DNA"/>
</dbReference>
<feature type="coiled-coil region" evidence="3">
    <location>
        <begin position="214"/>
        <end position="324"/>
    </location>
</feature>
<protein>
    <submittedName>
        <fullName evidence="4">Efflux RND transporter periplasmic adaptor subunit</fullName>
    </submittedName>
</protein>
<dbReference type="Gene3D" id="1.10.287.470">
    <property type="entry name" value="Helix hairpin bin"/>
    <property type="match status" value="1"/>
</dbReference>
<reference evidence="4" key="1">
    <citation type="journal article" date="2021" name="PeerJ">
        <title>Extensive microbial diversity within the chicken gut microbiome revealed by metagenomics and culture.</title>
        <authorList>
            <person name="Gilroy R."/>
            <person name="Ravi A."/>
            <person name="Getino M."/>
            <person name="Pursley I."/>
            <person name="Horton D.L."/>
            <person name="Alikhan N.F."/>
            <person name="Baker D."/>
            <person name="Gharbi K."/>
            <person name="Hall N."/>
            <person name="Watson M."/>
            <person name="Adriaenssens E.M."/>
            <person name="Foster-Nyarko E."/>
            <person name="Jarju S."/>
            <person name="Secka A."/>
            <person name="Antonio M."/>
            <person name="Oren A."/>
            <person name="Chaudhuri R.R."/>
            <person name="La Ragione R."/>
            <person name="Hildebrand F."/>
            <person name="Pallen M.J."/>
        </authorList>
    </citation>
    <scope>NUCLEOTIDE SEQUENCE</scope>
    <source>
        <strain evidence="4">2239</strain>
    </source>
</reference>
<feature type="coiled-coil region" evidence="3">
    <location>
        <begin position="108"/>
        <end position="170"/>
    </location>
</feature>
<proteinExistence type="predicted"/>
<dbReference type="Gene3D" id="2.40.420.20">
    <property type="match status" value="1"/>
</dbReference>
<name>A0A9D1V4G4_9FIRM</name>
<evidence type="ECO:0000256" key="2">
    <source>
        <dbReference type="ARBA" id="ARBA00023054"/>
    </source>
</evidence>
<dbReference type="Gene3D" id="2.40.50.100">
    <property type="match status" value="1"/>
</dbReference>
<dbReference type="AlphaFoldDB" id="A0A9D1V4G4"/>
<reference evidence="4" key="2">
    <citation type="submission" date="2021-04" db="EMBL/GenBank/DDBJ databases">
        <authorList>
            <person name="Gilroy R."/>
        </authorList>
    </citation>
    <scope>NUCLEOTIDE SEQUENCE</scope>
    <source>
        <strain evidence="4">2239</strain>
    </source>
</reference>
<comment type="caution">
    <text evidence="4">The sequence shown here is derived from an EMBL/GenBank/DDBJ whole genome shotgun (WGS) entry which is preliminary data.</text>
</comment>
<evidence type="ECO:0000256" key="3">
    <source>
        <dbReference type="SAM" id="Coils"/>
    </source>
</evidence>
<evidence type="ECO:0000256" key="1">
    <source>
        <dbReference type="ARBA" id="ARBA00004196"/>
    </source>
</evidence>
<dbReference type="Proteomes" id="UP000824193">
    <property type="component" value="Unassembled WGS sequence"/>
</dbReference>
<accession>A0A9D1V4G4</accession>
<keyword evidence="2 3" id="KW-0175">Coiled coil</keyword>
<gene>
    <name evidence="4" type="ORF">H9865_06795</name>
</gene>
<organism evidence="4 5">
    <name type="scientific">Candidatus Allofournierella pullicola</name>
    <dbReference type="NCBI Taxonomy" id="2838596"/>
    <lineage>
        <taxon>Bacteria</taxon>
        <taxon>Bacillati</taxon>
        <taxon>Bacillota</taxon>
        <taxon>Clostridia</taxon>
        <taxon>Eubacteriales</taxon>
        <taxon>Oscillospiraceae</taxon>
        <taxon>Allofournierella</taxon>
    </lineage>
</organism>
<comment type="subcellular location">
    <subcellularLocation>
        <location evidence="1">Cell envelope</location>
    </subcellularLocation>
</comment>
<dbReference type="PANTHER" id="PTHR32347">
    <property type="entry name" value="EFFLUX SYSTEM COMPONENT YKNX-RELATED"/>
    <property type="match status" value="1"/>
</dbReference>
<evidence type="ECO:0000313" key="5">
    <source>
        <dbReference type="Proteomes" id="UP000824193"/>
    </source>
</evidence>
<evidence type="ECO:0000313" key="4">
    <source>
        <dbReference type="EMBL" id="HIX05793.1"/>
    </source>
</evidence>
<dbReference type="PANTHER" id="PTHR32347:SF23">
    <property type="entry name" value="BLL5650 PROTEIN"/>
    <property type="match status" value="1"/>
</dbReference>
<dbReference type="Gene3D" id="2.40.30.170">
    <property type="match status" value="1"/>
</dbReference>
<dbReference type="InterPro" id="IPR050465">
    <property type="entry name" value="UPF0194_transport"/>
</dbReference>
<dbReference type="GO" id="GO:0030313">
    <property type="term" value="C:cell envelope"/>
    <property type="evidence" value="ECO:0007669"/>
    <property type="project" value="UniProtKB-SubCell"/>
</dbReference>